<dbReference type="PROSITE" id="PS51257">
    <property type="entry name" value="PROKAR_LIPOPROTEIN"/>
    <property type="match status" value="1"/>
</dbReference>
<gene>
    <name evidence="1" type="ORF">ALGA_0319</name>
</gene>
<sequence>MNKMIRYTIIALLFISAACSTGKKALQNGDYYSAVIKSVDRLRSNPDKAKAQVTLKKSYPLAVNWYQQEISTLLSSGDPFKYSKTVGHYQTLNRMTDEIRRCPGALQVIPYPKQYQTEEDMAKQNAAPECYAAGMLELAKGTRQNAVTAFSHFEKANSFVPNYKDVNDKLAEAEDMATLKVIIDHVPVNSTKYQLSAEFFQDQVTQYIFHNIKRRFVRFYTPQQAELEKLEYPDQIIGMRFEDFVVGQTHDTDIEKQVVSADSVEVGSTKLKNGETIKVYNIVKAKLHIHKREVISKGILSLHIIEFDNKKELNNKQFGGQFNWFHQWGNYNGDERALTKEELEICNSEPILPPAHQNLFVEFTKPIFTDLTSELRRFYNKY</sequence>
<dbReference type="EMBL" id="AP018042">
    <property type="protein sequence ID" value="BAX78714.1"/>
    <property type="molecule type" value="Genomic_DNA"/>
</dbReference>
<keyword evidence="2" id="KW-1185">Reference proteome</keyword>
<organism evidence="1 2">
    <name type="scientific">Labilibaculum antarcticum</name>
    <dbReference type="NCBI Taxonomy" id="1717717"/>
    <lineage>
        <taxon>Bacteria</taxon>
        <taxon>Pseudomonadati</taxon>
        <taxon>Bacteroidota</taxon>
        <taxon>Bacteroidia</taxon>
        <taxon>Marinilabiliales</taxon>
        <taxon>Marinifilaceae</taxon>
        <taxon>Labilibaculum</taxon>
    </lineage>
</organism>
<reference evidence="1 2" key="1">
    <citation type="journal article" date="2018" name="Mar. Genomics">
        <title>Complete genome sequence of Marinifilaceae bacterium strain SPP2, isolated from the Antarctic marine sediment.</title>
        <authorList>
            <person name="Watanabe M."/>
            <person name="Kojima H."/>
            <person name="Fukui M."/>
        </authorList>
    </citation>
    <scope>NUCLEOTIDE SEQUENCE [LARGE SCALE GENOMIC DNA]</scope>
    <source>
        <strain evidence="1 2">SPP2</strain>
    </source>
</reference>
<dbReference type="Proteomes" id="UP000218267">
    <property type="component" value="Chromosome"/>
</dbReference>
<proteinExistence type="predicted"/>
<accession>A0A1Y1CEG0</accession>
<reference evidence="2" key="2">
    <citation type="journal article" date="2020" name="Antonie Van Leeuwenhoek">
        <title>Labilibaculum antarcticum sp. nov., a novel facultative anaerobic, psychrotorelant bacterium isolated from marine sediment of Antarctica.</title>
        <authorList>
            <person name="Watanabe M."/>
            <person name="Kojima H."/>
            <person name="Fukui M."/>
        </authorList>
    </citation>
    <scope>NUCLEOTIDE SEQUENCE [LARGE SCALE GENOMIC DNA]</scope>
    <source>
        <strain evidence="2">SPP2</strain>
    </source>
</reference>
<dbReference type="RefSeq" id="WP_096427635.1">
    <property type="nucleotide sequence ID" value="NZ_AP018042.1"/>
</dbReference>
<protein>
    <recommendedName>
        <fullName evidence="3">Lipoprotein</fullName>
    </recommendedName>
</protein>
<name>A0A1Y1CEG0_9BACT</name>
<evidence type="ECO:0000313" key="1">
    <source>
        <dbReference type="EMBL" id="BAX78714.1"/>
    </source>
</evidence>
<evidence type="ECO:0000313" key="2">
    <source>
        <dbReference type="Proteomes" id="UP000218267"/>
    </source>
</evidence>
<dbReference type="OrthoDB" id="1489643at2"/>
<dbReference type="KEGG" id="mbas:ALGA_0319"/>
<evidence type="ECO:0008006" key="3">
    <source>
        <dbReference type="Google" id="ProtNLM"/>
    </source>
</evidence>
<dbReference type="AlphaFoldDB" id="A0A1Y1CEG0"/>